<dbReference type="AlphaFoldDB" id="A0A368FQB5"/>
<evidence type="ECO:0000313" key="1">
    <source>
        <dbReference type="EMBL" id="RCN34343.1"/>
    </source>
</evidence>
<gene>
    <name evidence="1" type="ORF">ANCCAN_19814</name>
</gene>
<proteinExistence type="predicted"/>
<name>A0A368FQB5_ANCCA</name>
<dbReference type="Proteomes" id="UP000252519">
    <property type="component" value="Unassembled WGS sequence"/>
</dbReference>
<comment type="caution">
    <text evidence="1">The sequence shown here is derived from an EMBL/GenBank/DDBJ whole genome shotgun (WGS) entry which is preliminary data.</text>
</comment>
<organism evidence="1 2">
    <name type="scientific">Ancylostoma caninum</name>
    <name type="common">Dog hookworm</name>
    <dbReference type="NCBI Taxonomy" id="29170"/>
    <lineage>
        <taxon>Eukaryota</taxon>
        <taxon>Metazoa</taxon>
        <taxon>Ecdysozoa</taxon>
        <taxon>Nematoda</taxon>
        <taxon>Chromadorea</taxon>
        <taxon>Rhabditida</taxon>
        <taxon>Rhabditina</taxon>
        <taxon>Rhabditomorpha</taxon>
        <taxon>Strongyloidea</taxon>
        <taxon>Ancylostomatidae</taxon>
        <taxon>Ancylostomatinae</taxon>
        <taxon>Ancylostoma</taxon>
    </lineage>
</organism>
<dbReference type="EMBL" id="JOJR01000793">
    <property type="protein sequence ID" value="RCN34343.1"/>
    <property type="molecule type" value="Genomic_DNA"/>
</dbReference>
<accession>A0A368FQB5</accession>
<evidence type="ECO:0000313" key="2">
    <source>
        <dbReference type="Proteomes" id="UP000252519"/>
    </source>
</evidence>
<protein>
    <submittedName>
        <fullName evidence="1">Uncharacterized protein</fullName>
    </submittedName>
</protein>
<reference evidence="1 2" key="1">
    <citation type="submission" date="2014-10" db="EMBL/GenBank/DDBJ databases">
        <title>Draft genome of the hookworm Ancylostoma caninum.</title>
        <authorList>
            <person name="Mitreva M."/>
        </authorList>
    </citation>
    <scope>NUCLEOTIDE SEQUENCE [LARGE SCALE GENOMIC DNA]</scope>
    <source>
        <strain evidence="1 2">Baltimore</strain>
    </source>
</reference>
<sequence>MLLLNTEHNILEKNASGHERFDRQRRRLIRGNSAAKPQIEPISEGNRVNDVQHFDHMKQSLVVASLQVKLRVGPISV</sequence>
<keyword evidence="2" id="KW-1185">Reference proteome</keyword>